<comment type="similarity">
    <text evidence="2">Belongs to the CIA30 family.</text>
</comment>
<dbReference type="InterPro" id="IPR013857">
    <property type="entry name" value="NADH-UbQ_OxRdtase-assoc_prot30"/>
</dbReference>
<dbReference type="GO" id="GO:0006120">
    <property type="term" value="P:mitochondrial electron transport, NADH to ubiquinone"/>
    <property type="evidence" value="ECO:0007669"/>
    <property type="project" value="TreeGrafter"/>
</dbReference>
<reference evidence="7" key="1">
    <citation type="journal article" date="2014" name="Proc. Natl. Acad. Sci. U.S.A.">
        <title>Extensive sampling of basidiomycete genomes demonstrates inadequacy of the white-rot/brown-rot paradigm for wood decay fungi.</title>
        <authorList>
            <person name="Riley R."/>
            <person name="Salamov A.A."/>
            <person name="Brown D.W."/>
            <person name="Nagy L.G."/>
            <person name="Floudas D."/>
            <person name="Held B.W."/>
            <person name="Levasseur A."/>
            <person name="Lombard V."/>
            <person name="Morin E."/>
            <person name="Otillar R."/>
            <person name="Lindquist E.A."/>
            <person name="Sun H."/>
            <person name="LaButti K.M."/>
            <person name="Schmutz J."/>
            <person name="Jabbour D."/>
            <person name="Luo H."/>
            <person name="Baker S.E."/>
            <person name="Pisabarro A.G."/>
            <person name="Walton J.D."/>
            <person name="Blanchette R.A."/>
            <person name="Henrissat B."/>
            <person name="Martin F."/>
            <person name="Cullen D."/>
            <person name="Hibbett D.S."/>
            <person name="Grigoriev I.V."/>
        </authorList>
    </citation>
    <scope>NUCLEOTIDE SEQUENCE [LARGE SCALE GENOMIC DNA]</scope>
    <source>
        <strain evidence="7">CBS 339.88</strain>
    </source>
</reference>
<evidence type="ECO:0000256" key="3">
    <source>
        <dbReference type="ARBA" id="ARBA00023128"/>
    </source>
</evidence>
<proteinExistence type="inferred from homology"/>
<keyword evidence="4" id="KW-0143">Chaperone</keyword>
<dbReference type="GO" id="GO:0010257">
    <property type="term" value="P:NADH dehydrogenase complex assembly"/>
    <property type="evidence" value="ECO:0007669"/>
    <property type="project" value="TreeGrafter"/>
</dbReference>
<accession>A0A067T965</accession>
<dbReference type="PANTHER" id="PTHR13194:SF18">
    <property type="entry name" value="COMPLEX I INTERMEDIATE-ASSOCIATED PROTEIN 30, MITOCHONDRIAL"/>
    <property type="match status" value="1"/>
</dbReference>
<dbReference type="Pfam" id="PF08547">
    <property type="entry name" value="CIA30"/>
    <property type="match status" value="1"/>
</dbReference>
<keyword evidence="3" id="KW-0496">Mitochondrion</keyword>
<dbReference type="Proteomes" id="UP000027222">
    <property type="component" value="Unassembled WGS sequence"/>
</dbReference>
<dbReference type="STRING" id="685588.A0A067T965"/>
<name>A0A067T965_GALM3</name>
<evidence type="ECO:0000313" key="7">
    <source>
        <dbReference type="Proteomes" id="UP000027222"/>
    </source>
</evidence>
<protein>
    <recommendedName>
        <fullName evidence="5">NADH:ubiquinone oxidoreductase intermediate-associated protein 30 domain-containing protein</fullName>
    </recommendedName>
</protein>
<feature type="domain" description="NADH:ubiquinone oxidoreductase intermediate-associated protein 30" evidence="5">
    <location>
        <begin position="41"/>
        <end position="228"/>
    </location>
</feature>
<dbReference type="AlphaFoldDB" id="A0A067T965"/>
<sequence length="269" mass="30330">MQSHLSRYLQRSAQVISKGLANILLMRGADGPMRAPRVLYSFNSPENIQQFATGCDADIGGLSSVHLDLETRPEINQPIEKSATGIFWGEMRLQVKSGMENKIRGGYAGFRNKNKPAFLFGNLLDDASSHGFLALRLRVAGDPRTHNSYFVNIQTDGPVSTDLWQHRLYFRKQNSWEDVFVPFNNFVRTNAGEMSQTQITMYREKIKSIGISILGGNSGVEGKYELGIDTIGLVNEDDVDHTLASRYISKPILLFLSLLFYRQKNIHNR</sequence>
<dbReference type="SUPFAM" id="SSF49785">
    <property type="entry name" value="Galactose-binding domain-like"/>
    <property type="match status" value="1"/>
</dbReference>
<dbReference type="InterPro" id="IPR039131">
    <property type="entry name" value="NDUFAF1"/>
</dbReference>
<evidence type="ECO:0000259" key="5">
    <source>
        <dbReference type="Pfam" id="PF08547"/>
    </source>
</evidence>
<dbReference type="HOGENOM" id="CLU_059028_1_1_1"/>
<organism evidence="6 7">
    <name type="scientific">Galerina marginata (strain CBS 339.88)</name>
    <dbReference type="NCBI Taxonomy" id="685588"/>
    <lineage>
        <taxon>Eukaryota</taxon>
        <taxon>Fungi</taxon>
        <taxon>Dikarya</taxon>
        <taxon>Basidiomycota</taxon>
        <taxon>Agaricomycotina</taxon>
        <taxon>Agaricomycetes</taxon>
        <taxon>Agaricomycetidae</taxon>
        <taxon>Agaricales</taxon>
        <taxon>Agaricineae</taxon>
        <taxon>Strophariaceae</taxon>
        <taxon>Galerina</taxon>
    </lineage>
</organism>
<dbReference type="OrthoDB" id="42561at2759"/>
<evidence type="ECO:0000256" key="4">
    <source>
        <dbReference type="ARBA" id="ARBA00023186"/>
    </source>
</evidence>
<dbReference type="GO" id="GO:0051082">
    <property type="term" value="F:unfolded protein binding"/>
    <property type="evidence" value="ECO:0007669"/>
    <property type="project" value="TreeGrafter"/>
</dbReference>
<evidence type="ECO:0000256" key="1">
    <source>
        <dbReference type="ARBA" id="ARBA00004173"/>
    </source>
</evidence>
<dbReference type="PANTHER" id="PTHR13194">
    <property type="entry name" value="COMPLEX I INTERMEDIATE-ASSOCIATED PROTEIN 30"/>
    <property type="match status" value="1"/>
</dbReference>
<comment type="subcellular location">
    <subcellularLocation>
        <location evidence="1">Mitochondrion</location>
    </subcellularLocation>
</comment>
<dbReference type="GO" id="GO:0005739">
    <property type="term" value="C:mitochondrion"/>
    <property type="evidence" value="ECO:0007669"/>
    <property type="project" value="UniProtKB-SubCell"/>
</dbReference>
<dbReference type="EMBL" id="KL142374">
    <property type="protein sequence ID" value="KDR78897.1"/>
    <property type="molecule type" value="Genomic_DNA"/>
</dbReference>
<dbReference type="InterPro" id="IPR008979">
    <property type="entry name" value="Galactose-bd-like_sf"/>
</dbReference>
<keyword evidence="7" id="KW-1185">Reference proteome</keyword>
<evidence type="ECO:0000256" key="2">
    <source>
        <dbReference type="ARBA" id="ARBA00007884"/>
    </source>
</evidence>
<evidence type="ECO:0000313" key="6">
    <source>
        <dbReference type="EMBL" id="KDR78897.1"/>
    </source>
</evidence>
<gene>
    <name evidence="6" type="ORF">GALMADRAFT_64085</name>
</gene>